<dbReference type="InterPro" id="IPR029063">
    <property type="entry name" value="SAM-dependent_MTases_sf"/>
</dbReference>
<evidence type="ECO:0000256" key="2">
    <source>
        <dbReference type="ARBA" id="ARBA00022603"/>
    </source>
</evidence>
<name>A0A6C0JPT1_9ZZZZ</name>
<organism evidence="8">
    <name type="scientific">viral metagenome</name>
    <dbReference type="NCBI Taxonomy" id="1070528"/>
    <lineage>
        <taxon>unclassified sequences</taxon>
        <taxon>metagenomes</taxon>
        <taxon>organismal metagenomes</taxon>
    </lineage>
</organism>
<evidence type="ECO:0000259" key="7">
    <source>
        <dbReference type="PROSITE" id="PS51562"/>
    </source>
</evidence>
<dbReference type="GO" id="GO:0003723">
    <property type="term" value="F:RNA binding"/>
    <property type="evidence" value="ECO:0007669"/>
    <property type="project" value="UniProtKB-KW"/>
</dbReference>
<dbReference type="InterPro" id="IPR039753">
    <property type="entry name" value="RG7MT1"/>
</dbReference>
<evidence type="ECO:0000256" key="3">
    <source>
        <dbReference type="ARBA" id="ARBA00022679"/>
    </source>
</evidence>
<accession>A0A6C0JPT1</accession>
<dbReference type="PANTHER" id="PTHR12189">
    <property type="entry name" value="MRNA GUANINE-7- METHYLTRANSFERASE"/>
    <property type="match status" value="1"/>
</dbReference>
<proteinExistence type="predicted"/>
<keyword evidence="2" id="KW-0489">Methyltransferase</keyword>
<dbReference type="SUPFAM" id="SSF56091">
    <property type="entry name" value="DNA ligase/mRNA capping enzyme, catalytic domain"/>
    <property type="match status" value="1"/>
</dbReference>
<reference evidence="8" key="1">
    <citation type="journal article" date="2020" name="Nature">
        <title>Giant virus diversity and host interactions through global metagenomics.</title>
        <authorList>
            <person name="Schulz F."/>
            <person name="Roux S."/>
            <person name="Paez-Espino D."/>
            <person name="Jungbluth S."/>
            <person name="Walsh D.A."/>
            <person name="Denef V.J."/>
            <person name="McMahon K.D."/>
            <person name="Konstantinidis K.T."/>
            <person name="Eloe-Fadrosh E.A."/>
            <person name="Kyrpides N.C."/>
            <person name="Woyke T."/>
        </authorList>
    </citation>
    <scope>NUCLEOTIDE SEQUENCE</scope>
    <source>
        <strain evidence="8">GVMAG-S-1041349-163</strain>
    </source>
</reference>
<dbReference type="InterPro" id="IPR004971">
    <property type="entry name" value="mRNA_G-N7_MeTrfase_dom"/>
</dbReference>
<dbReference type="PROSITE" id="PS51562">
    <property type="entry name" value="RNA_CAP0_MT"/>
    <property type="match status" value="1"/>
</dbReference>
<feature type="coiled-coil region" evidence="6">
    <location>
        <begin position="1041"/>
        <end position="1068"/>
    </location>
</feature>
<evidence type="ECO:0000256" key="5">
    <source>
        <dbReference type="ARBA" id="ARBA00022884"/>
    </source>
</evidence>
<dbReference type="SUPFAM" id="SSF53335">
    <property type="entry name" value="S-adenosyl-L-methionine-dependent methyltransferases"/>
    <property type="match status" value="1"/>
</dbReference>
<keyword evidence="4" id="KW-0949">S-adenosyl-L-methionine</keyword>
<dbReference type="EC" id="2.1.1.56" evidence="1"/>
<keyword evidence="5" id="KW-0694">RNA-binding</keyword>
<dbReference type="GO" id="GO:0004482">
    <property type="term" value="F:mRNA 5'-cap (guanine-N7-)-methyltransferase activity"/>
    <property type="evidence" value="ECO:0007669"/>
    <property type="project" value="UniProtKB-EC"/>
</dbReference>
<keyword evidence="3" id="KW-0808">Transferase</keyword>
<dbReference type="EMBL" id="MN740686">
    <property type="protein sequence ID" value="QHU07752.1"/>
    <property type="molecule type" value="Genomic_DNA"/>
</dbReference>
<dbReference type="GO" id="GO:0005634">
    <property type="term" value="C:nucleus"/>
    <property type="evidence" value="ECO:0007669"/>
    <property type="project" value="TreeGrafter"/>
</dbReference>
<evidence type="ECO:0000256" key="1">
    <source>
        <dbReference type="ARBA" id="ARBA00011926"/>
    </source>
</evidence>
<evidence type="ECO:0000313" key="8">
    <source>
        <dbReference type="EMBL" id="QHU07752.1"/>
    </source>
</evidence>
<sequence>MNFLNLHNESEINYLDESFKSYQDEKDKYDTYYKCLMNPLIKERIEKVIDKRIEAFMKMHGFVLEKLKFLVKVNKISLLVHLEENYKYNLLGIPWEKKTEEEIKADRKKEVGLNVHKIVKENKIKFDKSNEDTFKPTIPINKKRMEQKINNMFVQSEENEERFDNIIPIYVSFEEEIDFEYSKWKNMFLEDPKYEIEMRFGNIVSGARWGYLFDFFMNNEDFKDPYNFTTIVESGLKDVRRVTKMYDNKIQKGIPKVSYEKKENIQTVRIRDLGINIAKSLETPISDLDITNFQSNIIRKKNVFRFYTKDNIRSPFNNLETTLSVVMETSFRTDLKKSIETLIYDIEIERIAECGILKYTPDKALKTILSVMEGPLYVQEYPFIIKRSIQNEIINWLHDIFEVMRKERIVLYFINKVVAFEEKHFRFLITRKCYMTLKLDGKRCLLVMLPELGSYIVKIDDSITKIGNKFNMVQKTQNIKKGIVFDCELYEREKKKSDLYIFDTLYYNKDLRSLNFNVRLGYAEKFMEKNKILSELFVSDITVKVKEFYPVKKLTDLKKLYEKYENNDKYGIYDGIIFQEDSTYNSPIYKWKEGCLNSVDISIPFNNIEKANIIGDPILYGKNDIRRTFEQTKMIKIIDLNTNYLKYKNINLSNFIVECWVNRFNNKLIPSKLRTEKKRENAEDVIQQTLRMVSDGPRLTHFLGKNLIIMRKIISSLKYEIFESFTKNYSNRDLVLLDVGSGQGGDIGKWNNFKQIIAYEFNPQMIEIFEDRLKKRRNLNVDIKKEMFKSNSIDDLKEKKIDIVCFFSSVNYLFEDEIELETLLKRLNELGNDSTTFFFLFQDGDYIKKKYKGVTNKHSEYFSFIFVGENKVRTTIKGSYVSDVDEFLFKTKRFLEILNKIDLYIVNYIESDYLFDILNPQFLSEPDKAWLKSYGFIELRKKEQNHFIFKKQLKNVFTIESEDEMSEDEDLHRQELETNEIVDKEADFDEEEFNDNIGKQSIIEDDEKDKDNYPLDYIDLEDVFKPEPFISTEESKDVQIYSKLNKEINFEEETYNKYTNDKEQLDKMKIDMDQEIIKYKSRTDINCTKIKKEYKSFVLTSNIKSDEVNLDIFYCLLEYFLNTKNITKNDTIYSNLPKNVFSCVSLLENNDFKFSVLYKSKELIGDGSIIDRQNQNIEGNVISLLFNDFSDLMVNYSFKIIFEDIEKTEKRLKNVLIVTTLNEELYEHLNFYENFSLYIPISYPCFIFYLKPSDLKEERKRKYLKENNINKFKCFLYSALSFSNINKPTIEKNIKEKLWHLHNEKEYEVYKKWLNIDNFIKPQKNTNLIDNIFTMFCYSNIYQYIKTIGLKNINLLNSILLKEDNICIQIVNSLDISGFEFTQIYDKLVDKIFPELIIDKNNLMSSRNFIDITKVSEYENKILVKKLSDNYPYLVVYNHISTDLMNKIKKCFTITTYPEREKDKKDLKEIQFLIDYLMDYQLQAILLFSPITDKYITIFKHIDLWIIYDQSNVKRKYSSIDKLTRSYLFKYHEGYYITALFYLSVKSFKK</sequence>
<keyword evidence="6" id="KW-0175">Coiled coil</keyword>
<evidence type="ECO:0000256" key="6">
    <source>
        <dbReference type="SAM" id="Coils"/>
    </source>
</evidence>
<evidence type="ECO:0000256" key="4">
    <source>
        <dbReference type="ARBA" id="ARBA00022691"/>
    </source>
</evidence>
<protein>
    <recommendedName>
        <fullName evidence="1">mRNA (guanine-N(7))-methyltransferase</fullName>
        <ecNumber evidence="1">2.1.1.56</ecNumber>
    </recommendedName>
</protein>
<feature type="domain" description="MRNA cap 0 methyltransferase" evidence="7">
    <location>
        <begin position="705"/>
        <end position="942"/>
    </location>
</feature>
<dbReference type="Gene3D" id="3.40.50.150">
    <property type="entry name" value="Vaccinia Virus protein VP39"/>
    <property type="match status" value="1"/>
</dbReference>